<evidence type="ECO:0000313" key="1">
    <source>
        <dbReference type="EMBL" id="AIC14310.1"/>
    </source>
</evidence>
<evidence type="ECO:0000313" key="2">
    <source>
        <dbReference type="Proteomes" id="UP000027093"/>
    </source>
</evidence>
<organism evidence="1 2">
    <name type="scientific">Nitrososphaera viennensis EN76</name>
    <dbReference type="NCBI Taxonomy" id="926571"/>
    <lineage>
        <taxon>Archaea</taxon>
        <taxon>Nitrososphaerota</taxon>
        <taxon>Nitrososphaeria</taxon>
        <taxon>Nitrososphaerales</taxon>
        <taxon>Nitrososphaeraceae</taxon>
        <taxon>Nitrososphaera</taxon>
    </lineage>
</organism>
<proteinExistence type="predicted"/>
<reference evidence="1 2" key="1">
    <citation type="journal article" date="2014" name="Int. J. Syst. Evol. Microbiol.">
        <title>Nitrososphaera viennensis gen. nov., sp. nov., an aerobic and mesophilic, ammonia-oxidizing archaeon from soil and a member of the archaeal phylum Thaumarchaeota.</title>
        <authorList>
            <person name="Stieglmeier M."/>
            <person name="Klingl A."/>
            <person name="Alves R.J."/>
            <person name="Rittmann S.K."/>
            <person name="Melcher M."/>
            <person name="Leisch N."/>
            <person name="Schleper C."/>
        </authorList>
    </citation>
    <scope>NUCLEOTIDE SEQUENCE [LARGE SCALE GENOMIC DNA]</scope>
    <source>
        <strain evidence="1">EN76</strain>
    </source>
</reference>
<dbReference type="STRING" id="926571.NVIE_001280"/>
<dbReference type="EMBL" id="CP007536">
    <property type="protein sequence ID" value="AIC14310.1"/>
    <property type="molecule type" value="Genomic_DNA"/>
</dbReference>
<dbReference type="Proteomes" id="UP000027093">
    <property type="component" value="Chromosome"/>
</dbReference>
<protein>
    <submittedName>
        <fullName evidence="1">Uncharacterized protein</fullName>
    </submittedName>
</protein>
<sequence length="585" mass="65669">MMAIEETTKNYLRLTDWQAVTKRFPSSTFDSEQKSFRVMAFIGRTYENEQIQRNLANIISRIESRNSGISIQRRSSMTGQPSGPTRTNVLEELAEELGIDTAGGEDSSSTLVQKLPSLVLPQQVKLILPDEAKIMLYPRGLRCSTCSYYILQVDMGKHTTLQCPGCGKDKLRQISNLFFCKKCGNQHEITPPFTEPERDGPRFRCTKDGCACAGTGHLKLKLERPLSRSKWICDKTGNEVSRVIYSCPSCARWTGVRDPAHMKLVSTTESYMKPMTFSTVYVSGNLEFSLENAVPTWTLNEAPSDVGQTIREYGIRDVHLIDDIESFTVVYGYAPYGDEVQPKTFKYRNPDTRTFEYHAYTTMSKGKAILVLLDKGRVCRVVLEDLAKEGADEYTRNMAKEYLKTVNEDPAAAYTWLAGLTRNVMTAHTATPAANTSLFKLLHSVEHALTHHASLRTGLDESTFVGKVLVDDCAVLIYERAQVEAGGVEYLARHLLAPWISGAVRHVRDCRYECAEGCVKCLYIQDPMCHPLLPREIPDTYLLPNALLSRKLLVDFWGLVGIATVVEKKVTDFDVPSDTDGEEED</sequence>
<accession>A0A060HG18</accession>
<dbReference type="HOGENOM" id="CLU_465910_0_0_2"/>
<dbReference type="KEGG" id="nvn:NVIE_001280"/>
<keyword evidence="2" id="KW-1185">Reference proteome</keyword>
<gene>
    <name evidence="1" type="ORF">NVIE_001280</name>
</gene>
<name>A0A060HG18_9ARCH</name>
<dbReference type="AlphaFoldDB" id="A0A060HG18"/>